<keyword evidence="27" id="KW-1185">Reference proteome</keyword>
<dbReference type="PROSITE" id="PS51192">
    <property type="entry name" value="HELICASE_ATP_BIND_1"/>
    <property type="match status" value="1"/>
</dbReference>
<dbReference type="SMART" id="SM00490">
    <property type="entry name" value="HELICc"/>
    <property type="match status" value="1"/>
</dbReference>
<proteinExistence type="inferred from homology"/>
<evidence type="ECO:0000256" key="6">
    <source>
        <dbReference type="ARBA" id="ARBA00022737"/>
    </source>
</evidence>
<evidence type="ECO:0000259" key="23">
    <source>
        <dbReference type="PROSITE" id="PS51192"/>
    </source>
</evidence>
<keyword evidence="15" id="KW-0464">Manganese</keyword>
<dbReference type="GO" id="GO:0004525">
    <property type="term" value="F:ribonuclease III activity"/>
    <property type="evidence" value="ECO:0007669"/>
    <property type="project" value="InterPro"/>
</dbReference>
<dbReference type="SMART" id="SM00535">
    <property type="entry name" value="RIBOc"/>
    <property type="match status" value="2"/>
</dbReference>
<feature type="domain" description="PAZ" evidence="22">
    <location>
        <begin position="871"/>
        <end position="1000"/>
    </location>
</feature>
<keyword evidence="5" id="KW-0479">Metal-binding</keyword>
<keyword evidence="12" id="KW-0460">Magnesium</keyword>
<dbReference type="SUPFAM" id="SSF52540">
    <property type="entry name" value="P-loop containing nucleoside triphosphate hydrolases"/>
    <property type="match status" value="1"/>
</dbReference>
<comment type="caution">
    <text evidence="26">The sequence shown here is derived from an EMBL/GenBank/DDBJ whole genome shotgun (WGS) entry which is preliminary data.</text>
</comment>
<evidence type="ECO:0000256" key="2">
    <source>
        <dbReference type="ARBA" id="ARBA00001946"/>
    </source>
</evidence>
<evidence type="ECO:0000256" key="14">
    <source>
        <dbReference type="ARBA" id="ARBA00023158"/>
    </source>
</evidence>
<dbReference type="CDD" id="cd00593">
    <property type="entry name" value="RIBOc"/>
    <property type="match status" value="2"/>
</dbReference>
<dbReference type="SUPFAM" id="SSF69065">
    <property type="entry name" value="RNase III domain-like"/>
    <property type="match status" value="2"/>
</dbReference>
<dbReference type="GO" id="GO:0003723">
    <property type="term" value="F:RNA binding"/>
    <property type="evidence" value="ECO:0007669"/>
    <property type="project" value="UniProtKB-UniRule"/>
</dbReference>
<keyword evidence="8" id="KW-0255">Endonuclease</keyword>
<protein>
    <recommendedName>
        <fullName evidence="28">Dicer-like 3</fullName>
    </recommendedName>
</protein>
<dbReference type="InterPro" id="IPR036085">
    <property type="entry name" value="PAZ_dom_sf"/>
</dbReference>
<evidence type="ECO:0000256" key="4">
    <source>
        <dbReference type="ARBA" id="ARBA00022722"/>
    </source>
</evidence>
<dbReference type="Pfam" id="PF02170">
    <property type="entry name" value="PAZ"/>
    <property type="match status" value="1"/>
</dbReference>
<dbReference type="InterPro" id="IPR011545">
    <property type="entry name" value="DEAD/DEAH_box_helicase_dom"/>
</dbReference>
<feature type="domain" description="DRBM" evidence="20">
    <location>
        <begin position="1451"/>
        <end position="1475"/>
    </location>
</feature>
<dbReference type="InterPro" id="IPR001650">
    <property type="entry name" value="Helicase_C-like"/>
</dbReference>
<dbReference type="Pfam" id="PF00270">
    <property type="entry name" value="DEAD"/>
    <property type="match status" value="1"/>
</dbReference>
<dbReference type="PROSITE" id="PS00517">
    <property type="entry name" value="RNASE_3_1"/>
    <property type="match status" value="1"/>
</dbReference>
<evidence type="ECO:0000256" key="19">
    <source>
        <dbReference type="SAM" id="MobiDB-lite"/>
    </source>
</evidence>
<evidence type="ECO:0000259" key="22">
    <source>
        <dbReference type="PROSITE" id="PS50821"/>
    </source>
</evidence>
<keyword evidence="13 18" id="KW-0694">RNA-binding</keyword>
<dbReference type="InterPro" id="IPR038248">
    <property type="entry name" value="Dicer_dimer_sf"/>
</dbReference>
<dbReference type="FunFam" id="3.40.50.300:FF:000420">
    <property type="entry name" value="Endoribonuclease dicer-like 1"/>
    <property type="match status" value="1"/>
</dbReference>
<evidence type="ECO:0000256" key="18">
    <source>
        <dbReference type="PROSITE-ProRule" id="PRU00657"/>
    </source>
</evidence>
<dbReference type="Gene3D" id="3.40.50.300">
    <property type="entry name" value="P-loop containing nucleotide triphosphate hydrolases"/>
    <property type="match status" value="2"/>
</dbReference>
<gene>
    <name evidence="26" type="ORF">LIER_00445</name>
</gene>
<reference evidence="26 27" key="1">
    <citation type="submission" date="2024-01" db="EMBL/GenBank/DDBJ databases">
        <title>The complete chloroplast genome sequence of Lithospermum erythrorhizon: insights into the phylogenetic relationship among Boraginaceae species and the maternal lineages of purple gromwells.</title>
        <authorList>
            <person name="Okada T."/>
            <person name="Watanabe K."/>
        </authorList>
    </citation>
    <scope>NUCLEOTIDE SEQUENCE [LARGE SCALE GENOMIC DNA]</scope>
</reference>
<keyword evidence="6" id="KW-0677">Repeat</keyword>
<dbReference type="CDD" id="cd18802">
    <property type="entry name" value="SF2_C_dicer"/>
    <property type="match status" value="1"/>
</dbReference>
<dbReference type="PROSITE" id="PS50137">
    <property type="entry name" value="DS_RBD"/>
    <property type="match status" value="1"/>
</dbReference>
<feature type="compositionally biased region" description="Polar residues" evidence="19">
    <location>
        <begin position="1490"/>
        <end position="1503"/>
    </location>
</feature>
<feature type="domain" description="Helicase C-terminal" evidence="24">
    <location>
        <begin position="380"/>
        <end position="535"/>
    </location>
</feature>
<evidence type="ECO:0000256" key="5">
    <source>
        <dbReference type="ARBA" id="ARBA00022723"/>
    </source>
</evidence>
<keyword evidence="4" id="KW-0540">Nuclease</keyword>
<dbReference type="FunFam" id="1.10.1520.10:FF:000004">
    <property type="entry name" value="Endoribonuclease dicer-like 1"/>
    <property type="match status" value="1"/>
</dbReference>
<dbReference type="EMBL" id="BAABME010000035">
    <property type="protein sequence ID" value="GAA0138760.1"/>
    <property type="molecule type" value="Genomic_DNA"/>
</dbReference>
<evidence type="ECO:0000313" key="26">
    <source>
        <dbReference type="EMBL" id="GAA0138760.1"/>
    </source>
</evidence>
<dbReference type="Pfam" id="PF03368">
    <property type="entry name" value="Dicer_dimer"/>
    <property type="match status" value="1"/>
</dbReference>
<evidence type="ECO:0000256" key="11">
    <source>
        <dbReference type="ARBA" id="ARBA00022840"/>
    </source>
</evidence>
<evidence type="ECO:0000256" key="13">
    <source>
        <dbReference type="ARBA" id="ARBA00022884"/>
    </source>
</evidence>
<dbReference type="Pfam" id="PF00636">
    <property type="entry name" value="Ribonuclease_3"/>
    <property type="match status" value="2"/>
</dbReference>
<dbReference type="InterPro" id="IPR000999">
    <property type="entry name" value="RNase_III_dom"/>
</dbReference>
<dbReference type="Gene3D" id="3.30.160.380">
    <property type="entry name" value="Dicer dimerisation domain"/>
    <property type="match status" value="1"/>
</dbReference>
<dbReference type="SMART" id="SM00487">
    <property type="entry name" value="DEXDc"/>
    <property type="match status" value="1"/>
</dbReference>
<evidence type="ECO:0000256" key="15">
    <source>
        <dbReference type="ARBA" id="ARBA00023211"/>
    </source>
</evidence>
<evidence type="ECO:0008006" key="28">
    <source>
        <dbReference type="Google" id="ProtNLM"/>
    </source>
</evidence>
<keyword evidence="10" id="KW-0347">Helicase</keyword>
<evidence type="ECO:0000259" key="20">
    <source>
        <dbReference type="PROSITE" id="PS50137"/>
    </source>
</evidence>
<dbReference type="PROSITE" id="PS50821">
    <property type="entry name" value="PAZ"/>
    <property type="match status" value="1"/>
</dbReference>
<dbReference type="SUPFAM" id="SSF101690">
    <property type="entry name" value="PAZ domain"/>
    <property type="match status" value="1"/>
</dbReference>
<dbReference type="InterPro" id="IPR014720">
    <property type="entry name" value="dsRBD_dom"/>
</dbReference>
<dbReference type="PROSITE" id="PS51194">
    <property type="entry name" value="HELICASE_CTER"/>
    <property type="match status" value="1"/>
</dbReference>
<comment type="subcellular location">
    <subcellularLocation>
        <location evidence="3">Nucleus</location>
    </subcellularLocation>
</comment>
<evidence type="ECO:0000259" key="25">
    <source>
        <dbReference type="PROSITE" id="PS51327"/>
    </source>
</evidence>
<dbReference type="InterPro" id="IPR003100">
    <property type="entry name" value="PAZ_dom"/>
</dbReference>
<dbReference type="GO" id="GO:0005524">
    <property type="term" value="F:ATP binding"/>
    <property type="evidence" value="ECO:0007669"/>
    <property type="project" value="UniProtKB-KW"/>
</dbReference>
<evidence type="ECO:0000259" key="21">
    <source>
        <dbReference type="PROSITE" id="PS50142"/>
    </source>
</evidence>
<dbReference type="InterPro" id="IPR036389">
    <property type="entry name" value="RNase_III_sf"/>
</dbReference>
<keyword evidence="16" id="KW-0539">Nucleus</keyword>
<dbReference type="Pfam" id="PF00271">
    <property type="entry name" value="Helicase_C"/>
    <property type="match status" value="1"/>
</dbReference>
<evidence type="ECO:0000256" key="7">
    <source>
        <dbReference type="ARBA" id="ARBA00022741"/>
    </source>
</evidence>
<evidence type="ECO:0000256" key="9">
    <source>
        <dbReference type="ARBA" id="ARBA00022801"/>
    </source>
</evidence>
<feature type="region of interest" description="Disordered" evidence="19">
    <location>
        <begin position="1480"/>
        <end position="1555"/>
    </location>
</feature>
<dbReference type="GO" id="GO:0004386">
    <property type="term" value="F:helicase activity"/>
    <property type="evidence" value="ECO:0007669"/>
    <property type="project" value="UniProtKB-KW"/>
</dbReference>
<dbReference type="Gene3D" id="1.10.1520.10">
    <property type="entry name" value="Ribonuclease III domain"/>
    <property type="match status" value="2"/>
</dbReference>
<dbReference type="GO" id="GO:0046872">
    <property type="term" value="F:metal ion binding"/>
    <property type="evidence" value="ECO:0007669"/>
    <property type="project" value="UniProtKB-KW"/>
</dbReference>
<evidence type="ECO:0000256" key="17">
    <source>
        <dbReference type="ARBA" id="ARBA00035116"/>
    </source>
</evidence>
<dbReference type="Proteomes" id="UP001454036">
    <property type="component" value="Unassembled WGS sequence"/>
</dbReference>
<evidence type="ECO:0000256" key="10">
    <source>
        <dbReference type="ARBA" id="ARBA00022806"/>
    </source>
</evidence>
<dbReference type="FunFam" id="1.10.1520.10:FF:000008">
    <property type="entry name" value="Dicer-like 104"/>
    <property type="match status" value="1"/>
</dbReference>
<evidence type="ECO:0000256" key="8">
    <source>
        <dbReference type="ARBA" id="ARBA00022759"/>
    </source>
</evidence>
<dbReference type="InterPro" id="IPR014001">
    <property type="entry name" value="Helicase_ATP-bd"/>
</dbReference>
<dbReference type="GO" id="GO:0005634">
    <property type="term" value="C:nucleus"/>
    <property type="evidence" value="ECO:0007669"/>
    <property type="project" value="UniProtKB-SubCell"/>
</dbReference>
<dbReference type="PROSITE" id="PS50142">
    <property type="entry name" value="RNASE_3_2"/>
    <property type="match status" value="2"/>
</dbReference>
<sequence>MQQNPSDDINSMHVNQHPQTFTPRKYQLKVYEVALKRNTIAVLETGAGKTMIAVMLINEIGKSLNVECGDEKKIIVFLAPTVHLVRQQCQVIKGYSQLRVGEFYGALGVDDWNLETWEKEVKENDVLVMTPQILLDALRKAFFSFQAICLLVVDECHRAVGNHPYAKIMEEFYHKVVTKPKIFGTTASPVIKKGVTSARDCEEQLSELELLMDSHIYAIEIRTEVEEVVFSAKEKCIFYEPPLSSNVQLKTKLQSSWSNFDGVLLALKSSELSRYTDINENFDLLRKKLSNNHAKIVCCLEDLGLMGCYEAVKICMEKVLKIGEACDLLKKSASQYKLYLQEVSSEIQKSLSVGYEKLPDFVDESTESLRMGHISAKLHELLQIFKAFGSSEKVRCLIFVEKIMTAKVIERITKKVPQLSHFKIAYLTGSHSSNDGLAQKVQKETLESFYSGEVNLLFTTDVIEEGIDVPSCSTVIRFDLPKTVRSYIQSRGRTRQSNSQFLMMLERGNKIHLDQIYDIIRSEYSMANATVNREPSACHLKTCSEKVTDAYTVEVTGASVSADSSINLVNKYCSKLPKDKFFSPKPLFRYLLEGNLYRCKLTLPPNAAFQNIIGPEASNVNLSKQLACLNACKKLHQLGALDDHLLPSTEGLSEDDSLADHKPSAPRAGVGAGTTKRKELHGEASVNSLSGCWGDKLDGTTFHAYKIEFSCSIEERFSSFVLLLEDKLDDDVGNVEVELFLVSKFVKTYVSYCDQIFLDAEQVSKAKQFHELFFNGLFGKLFIKLSGERIFLLKSEEPLWDQSNMYLLLPLDTAENSTNGSCKVNWTAVESCFSTVNFFKENAWLNAKQSESSRVDSLTSRSVKDDYMNTKVVHLANSSIHIDDLKGMVVMGIHTGRIYSVFDAIDNSSAESPFHGNSDSVPSRYSSFADYFKKKYGIGLLLTNQPLLLLKQTHNAFNLLVDFKKEGVSTIKRSKGDPKSTDGNQQNHVHMPPELLIKVDVRRDVLKSFYLLPSLMHRMESLMLASQLRKQISCQSTDLHIPISLILEALTTLRCNESFSMERLELLGDSILKYTVSCHLFLKYPKFHEGQLSSRRSSAVRNSTLHKLGTDRKLQGYIRDGAFEPRRWTAPGQRSIRASPCDHGVDTREVPLDIKKITEDPKIVSGKCCDKGHRWMGSKTISDCLEALIGAYYVGGGLIAALQLMKWFSIDAEVEPFLVEEAIKRASLHSWTPKSKDIETLESKIGYRFTVRGLLLEAITHATTNEKDGGYCYQRLEFLGDAVLDILITWHLYQNHVDVDPGELTDLRSASVNNENFALAAVKHDLHPHLQHCSGELESQIHTFAQAVSDSGGNKNLLQGAQSPKVLGDLVEGIVGAILIDTKLNLDEIWKIVEPILSPIVTPDLLELPPLRELIELCDSLGYFVKDDCTTDGEMVRAELKLQLKDALLVSEGIGQTKKTAKGQAALHVLKQLETKGISSSKKRKLEMDPSSSLCEEAQINSKTNHDISGSRKKQKLSNLHKDQIKSNSTDATPKASDSENLDIPEIPPINMKKGGPRTAMYDLCKIVQWPMPSFQTAEEKSRTPIEFDDGYEKKTGFSSFVSIITLAIPEVGPIECSGDKRADKKSSYDSAALNMLHELEQQGKIRIKS</sequence>
<dbReference type="FunFam" id="3.40.50.300:FF:000705">
    <property type="entry name" value="Endoribonuclease dicer-like protein"/>
    <property type="match status" value="1"/>
</dbReference>
<dbReference type="PROSITE" id="PS51327">
    <property type="entry name" value="DICER_DSRBF"/>
    <property type="match status" value="1"/>
</dbReference>
<evidence type="ECO:0000256" key="16">
    <source>
        <dbReference type="ARBA" id="ARBA00023242"/>
    </source>
</evidence>
<organism evidence="26 27">
    <name type="scientific">Lithospermum erythrorhizon</name>
    <name type="common">Purple gromwell</name>
    <name type="synonym">Lithospermum officinale var. erythrorhizon</name>
    <dbReference type="NCBI Taxonomy" id="34254"/>
    <lineage>
        <taxon>Eukaryota</taxon>
        <taxon>Viridiplantae</taxon>
        <taxon>Streptophyta</taxon>
        <taxon>Embryophyta</taxon>
        <taxon>Tracheophyta</taxon>
        <taxon>Spermatophyta</taxon>
        <taxon>Magnoliopsida</taxon>
        <taxon>eudicotyledons</taxon>
        <taxon>Gunneridae</taxon>
        <taxon>Pentapetalae</taxon>
        <taxon>asterids</taxon>
        <taxon>lamiids</taxon>
        <taxon>Boraginales</taxon>
        <taxon>Boraginaceae</taxon>
        <taxon>Boraginoideae</taxon>
        <taxon>Lithospermeae</taxon>
        <taxon>Lithospermum</taxon>
    </lineage>
</organism>
<feature type="domain" description="RNase III" evidence="21">
    <location>
        <begin position="1238"/>
        <end position="1383"/>
    </location>
</feature>
<feature type="domain" description="Dicer dsRNA-binding fold" evidence="25">
    <location>
        <begin position="565"/>
        <end position="655"/>
    </location>
</feature>
<dbReference type="Gene3D" id="2.170.260.10">
    <property type="entry name" value="paz domain"/>
    <property type="match status" value="1"/>
</dbReference>
<keyword evidence="7" id="KW-0547">Nucleotide-binding</keyword>
<keyword evidence="9" id="KW-0378">Hydrolase</keyword>
<comment type="cofactor">
    <cofactor evidence="2">
        <name>Mg(2+)</name>
        <dbReference type="ChEBI" id="CHEBI:18420"/>
    </cofactor>
</comment>
<evidence type="ECO:0000256" key="12">
    <source>
        <dbReference type="ARBA" id="ARBA00022842"/>
    </source>
</evidence>
<dbReference type="SMART" id="SM00949">
    <property type="entry name" value="PAZ"/>
    <property type="match status" value="1"/>
</dbReference>
<dbReference type="GO" id="GO:0005737">
    <property type="term" value="C:cytoplasm"/>
    <property type="evidence" value="ECO:0007669"/>
    <property type="project" value="TreeGrafter"/>
</dbReference>
<evidence type="ECO:0000313" key="27">
    <source>
        <dbReference type="Proteomes" id="UP001454036"/>
    </source>
</evidence>
<dbReference type="PANTHER" id="PTHR14950">
    <property type="entry name" value="DICER-RELATED"/>
    <property type="match status" value="1"/>
</dbReference>
<evidence type="ECO:0000256" key="1">
    <source>
        <dbReference type="ARBA" id="ARBA00001936"/>
    </source>
</evidence>
<comment type="cofactor">
    <cofactor evidence="1">
        <name>Mn(2+)</name>
        <dbReference type="ChEBI" id="CHEBI:29035"/>
    </cofactor>
</comment>
<feature type="domain" description="RNase III" evidence="21">
    <location>
        <begin position="1025"/>
        <end position="1197"/>
    </location>
</feature>
<dbReference type="GO" id="GO:0010267">
    <property type="term" value="P:ta-siRNA processing"/>
    <property type="evidence" value="ECO:0007669"/>
    <property type="project" value="UniProtKB-ARBA"/>
</dbReference>
<dbReference type="PANTHER" id="PTHR14950:SF46">
    <property type="entry name" value="ENDORIBONUCLEASE DICER HOMOLOG 3"/>
    <property type="match status" value="1"/>
</dbReference>
<name>A0AAV3NHH2_LITER</name>
<keyword evidence="14" id="KW-0943">RNA-mediated gene silencing</keyword>
<dbReference type="InterPro" id="IPR027417">
    <property type="entry name" value="P-loop_NTPase"/>
</dbReference>
<dbReference type="FunFam" id="3.30.160.380:FF:000001">
    <property type="entry name" value="Endoribonuclease dicer-like 1"/>
    <property type="match status" value="1"/>
</dbReference>
<dbReference type="CDD" id="cd18034">
    <property type="entry name" value="DEXHc_dicer"/>
    <property type="match status" value="1"/>
</dbReference>
<evidence type="ECO:0000259" key="24">
    <source>
        <dbReference type="PROSITE" id="PS51194"/>
    </source>
</evidence>
<dbReference type="InterPro" id="IPR005034">
    <property type="entry name" value="Dicer_dimerisation"/>
</dbReference>
<keyword evidence="11" id="KW-0067">ATP-binding</keyword>
<dbReference type="Gene3D" id="3.30.160.20">
    <property type="match status" value="2"/>
</dbReference>
<comment type="similarity">
    <text evidence="17 18">Belongs to the helicase family. Dicer subfamily.</text>
</comment>
<accession>A0AAV3NHH2</accession>
<evidence type="ECO:0000256" key="3">
    <source>
        <dbReference type="ARBA" id="ARBA00004123"/>
    </source>
</evidence>
<feature type="domain" description="Helicase ATP-binding" evidence="23">
    <location>
        <begin position="30"/>
        <end position="207"/>
    </location>
</feature>
<feature type="region of interest" description="Disordered" evidence="19">
    <location>
        <begin position="652"/>
        <end position="676"/>
    </location>
</feature>